<dbReference type="GO" id="GO:0016020">
    <property type="term" value="C:membrane"/>
    <property type="evidence" value="ECO:0007669"/>
    <property type="project" value="UniProtKB-SubCell"/>
</dbReference>
<feature type="transmembrane region" description="Helical" evidence="5">
    <location>
        <begin position="305"/>
        <end position="324"/>
    </location>
</feature>
<protein>
    <recommendedName>
        <fullName evidence="8">Major facilitator superfamily (MFS) profile domain-containing protein</fullName>
    </recommendedName>
</protein>
<dbReference type="SUPFAM" id="SSF103473">
    <property type="entry name" value="MFS general substrate transporter"/>
    <property type="match status" value="2"/>
</dbReference>
<dbReference type="InterPro" id="IPR036259">
    <property type="entry name" value="MFS_trans_sf"/>
</dbReference>
<comment type="subcellular location">
    <subcellularLocation>
        <location evidence="1">Membrane</location>
        <topology evidence="1">Multi-pass membrane protein</topology>
    </subcellularLocation>
</comment>
<proteinExistence type="predicted"/>
<feature type="transmembrane region" description="Helical" evidence="5">
    <location>
        <begin position="271"/>
        <end position="293"/>
    </location>
</feature>
<dbReference type="InParanoid" id="A0A2J6TCQ8"/>
<evidence type="ECO:0000313" key="7">
    <source>
        <dbReference type="Proteomes" id="UP000235371"/>
    </source>
</evidence>
<name>A0A2J6TCQ8_9HELO</name>
<organism evidence="6 7">
    <name type="scientific">Hyaloscypha bicolor E</name>
    <dbReference type="NCBI Taxonomy" id="1095630"/>
    <lineage>
        <taxon>Eukaryota</taxon>
        <taxon>Fungi</taxon>
        <taxon>Dikarya</taxon>
        <taxon>Ascomycota</taxon>
        <taxon>Pezizomycotina</taxon>
        <taxon>Leotiomycetes</taxon>
        <taxon>Helotiales</taxon>
        <taxon>Hyaloscyphaceae</taxon>
        <taxon>Hyaloscypha</taxon>
        <taxon>Hyaloscypha bicolor</taxon>
    </lineage>
</organism>
<accession>A0A2J6TCQ8</accession>
<evidence type="ECO:0000256" key="3">
    <source>
        <dbReference type="ARBA" id="ARBA00022989"/>
    </source>
</evidence>
<dbReference type="AlphaFoldDB" id="A0A2J6TCQ8"/>
<evidence type="ECO:0000256" key="4">
    <source>
        <dbReference type="ARBA" id="ARBA00023136"/>
    </source>
</evidence>
<dbReference type="PANTHER" id="PTHR48022">
    <property type="entry name" value="PLASTIDIC GLUCOSE TRANSPORTER 4"/>
    <property type="match status" value="1"/>
</dbReference>
<dbReference type="PANTHER" id="PTHR48022:SF7">
    <property type="entry name" value="MAJOR FACILITATOR SUPERFAMILY (MFS) PROFILE DOMAIN-CONTAINING PROTEIN-RELATED"/>
    <property type="match status" value="1"/>
</dbReference>
<dbReference type="GeneID" id="36592852"/>
<keyword evidence="4 5" id="KW-0472">Membrane</keyword>
<dbReference type="Pfam" id="PF00083">
    <property type="entry name" value="Sugar_tr"/>
    <property type="match status" value="3"/>
</dbReference>
<dbReference type="Proteomes" id="UP000235371">
    <property type="component" value="Unassembled WGS sequence"/>
</dbReference>
<dbReference type="Gene3D" id="1.20.1250.20">
    <property type="entry name" value="MFS general substrate transporter like domains"/>
    <property type="match status" value="3"/>
</dbReference>
<reference evidence="6 7" key="1">
    <citation type="submission" date="2016-04" db="EMBL/GenBank/DDBJ databases">
        <title>A degradative enzymes factory behind the ericoid mycorrhizal symbiosis.</title>
        <authorList>
            <consortium name="DOE Joint Genome Institute"/>
            <person name="Martino E."/>
            <person name="Morin E."/>
            <person name="Grelet G."/>
            <person name="Kuo A."/>
            <person name="Kohler A."/>
            <person name="Daghino S."/>
            <person name="Barry K."/>
            <person name="Choi C."/>
            <person name="Cichocki N."/>
            <person name="Clum A."/>
            <person name="Copeland A."/>
            <person name="Hainaut M."/>
            <person name="Haridas S."/>
            <person name="Labutti K."/>
            <person name="Lindquist E."/>
            <person name="Lipzen A."/>
            <person name="Khouja H.-R."/>
            <person name="Murat C."/>
            <person name="Ohm R."/>
            <person name="Olson A."/>
            <person name="Spatafora J."/>
            <person name="Veneault-Fourrey C."/>
            <person name="Henrissat B."/>
            <person name="Grigoriev I."/>
            <person name="Martin F."/>
            <person name="Perotto S."/>
        </authorList>
    </citation>
    <scope>NUCLEOTIDE SEQUENCE [LARGE SCALE GENOMIC DNA]</scope>
    <source>
        <strain evidence="6 7">E</strain>
    </source>
</reference>
<dbReference type="InterPro" id="IPR005828">
    <property type="entry name" value="MFS_sugar_transport-like"/>
</dbReference>
<dbReference type="InterPro" id="IPR050360">
    <property type="entry name" value="MFS_Sugar_Transporters"/>
</dbReference>
<dbReference type="OrthoDB" id="6339427at2759"/>
<evidence type="ECO:0008006" key="8">
    <source>
        <dbReference type="Google" id="ProtNLM"/>
    </source>
</evidence>
<dbReference type="GO" id="GO:0005351">
    <property type="term" value="F:carbohydrate:proton symporter activity"/>
    <property type="evidence" value="ECO:0007669"/>
    <property type="project" value="TreeGrafter"/>
</dbReference>
<evidence type="ECO:0000313" key="6">
    <source>
        <dbReference type="EMBL" id="PMD60815.1"/>
    </source>
</evidence>
<evidence type="ECO:0000256" key="1">
    <source>
        <dbReference type="ARBA" id="ARBA00004141"/>
    </source>
</evidence>
<keyword evidence="3 5" id="KW-1133">Transmembrane helix</keyword>
<keyword evidence="2 5" id="KW-0812">Transmembrane</keyword>
<dbReference type="RefSeq" id="XP_024737719.1">
    <property type="nucleotide sequence ID" value="XM_024884775.1"/>
</dbReference>
<evidence type="ECO:0000256" key="5">
    <source>
        <dbReference type="SAM" id="Phobius"/>
    </source>
</evidence>
<gene>
    <name evidence="6" type="ORF">K444DRAFT_642737</name>
</gene>
<feature type="transmembrane region" description="Helical" evidence="5">
    <location>
        <begin position="223"/>
        <end position="242"/>
    </location>
</feature>
<keyword evidence="7" id="KW-1185">Reference proteome</keyword>
<dbReference type="EMBL" id="KZ613787">
    <property type="protein sequence ID" value="PMD60815.1"/>
    <property type="molecule type" value="Genomic_DNA"/>
</dbReference>
<evidence type="ECO:0000256" key="2">
    <source>
        <dbReference type="ARBA" id="ARBA00022692"/>
    </source>
</evidence>
<feature type="transmembrane region" description="Helical" evidence="5">
    <location>
        <begin position="171"/>
        <end position="189"/>
    </location>
</feature>
<sequence>MAGGSWLGALISGILSDRLGRRTSIMVGCLIWKGPSDLSSSAPRRISVGMLIEGRIVNGLVGIESAQVSVYVPELAPPSKRSRFVGAQQWPIYSPRWLARKDRWEECHSMLSLVHGKWNPRSPFVTLELEDIGNMCEFDRANKDVTYLGPFKPAMPNRTTIAVFTQIRSQLTGMNVMMYYICVWNGWLLRQRQPLRLLHTLRNKRRDHPSTNLRDRRGRRRTLLIGAALMGTWMFANAGILGGQGVVVPGGVDAIAQESMRLTGAAAKDSLLAYTFALATSSNWAFNLALGLFTSPTVVNIKWNVYLIFGIFNVAMFIHVFFLFPETSGKTPEETENMFEDPNGPRHTGTLAWKTRLDRHASILKMALATKQNFFDGRLGWHSREDKAEVAEI</sequence>